<accession>A0A7W7CJB3</accession>
<dbReference type="GO" id="GO:0032993">
    <property type="term" value="C:protein-DNA complex"/>
    <property type="evidence" value="ECO:0007669"/>
    <property type="project" value="TreeGrafter"/>
</dbReference>
<keyword evidence="4" id="KW-0804">Transcription</keyword>
<evidence type="ECO:0000313" key="7">
    <source>
        <dbReference type="Proteomes" id="UP000533598"/>
    </source>
</evidence>
<name>A0A7W7CJB3_9PSEU</name>
<dbReference type="FunFam" id="1.10.10.10:FF:000001">
    <property type="entry name" value="LysR family transcriptional regulator"/>
    <property type="match status" value="1"/>
</dbReference>
<dbReference type="PANTHER" id="PTHR30346">
    <property type="entry name" value="TRANSCRIPTIONAL DUAL REGULATOR HCAR-RELATED"/>
    <property type="match status" value="1"/>
</dbReference>
<dbReference type="CDD" id="cd08423">
    <property type="entry name" value="PBP2_LTTR_like_6"/>
    <property type="match status" value="1"/>
</dbReference>
<dbReference type="Pfam" id="PF00126">
    <property type="entry name" value="HTH_1"/>
    <property type="match status" value="1"/>
</dbReference>
<evidence type="ECO:0000256" key="3">
    <source>
        <dbReference type="ARBA" id="ARBA00023125"/>
    </source>
</evidence>
<dbReference type="EMBL" id="JACHMH010000001">
    <property type="protein sequence ID" value="MBB4682200.1"/>
    <property type="molecule type" value="Genomic_DNA"/>
</dbReference>
<dbReference type="SUPFAM" id="SSF46785">
    <property type="entry name" value="Winged helix' DNA-binding domain"/>
    <property type="match status" value="1"/>
</dbReference>
<keyword evidence="2" id="KW-0805">Transcription regulation</keyword>
<evidence type="ECO:0000256" key="1">
    <source>
        <dbReference type="ARBA" id="ARBA00009437"/>
    </source>
</evidence>
<dbReference type="InterPro" id="IPR036388">
    <property type="entry name" value="WH-like_DNA-bd_sf"/>
</dbReference>
<dbReference type="GO" id="GO:0003700">
    <property type="term" value="F:DNA-binding transcription factor activity"/>
    <property type="evidence" value="ECO:0007669"/>
    <property type="project" value="InterPro"/>
</dbReference>
<protein>
    <submittedName>
        <fullName evidence="6">DNA-binding transcriptional LysR family regulator</fullName>
    </submittedName>
</protein>
<dbReference type="SUPFAM" id="SSF53850">
    <property type="entry name" value="Periplasmic binding protein-like II"/>
    <property type="match status" value="1"/>
</dbReference>
<dbReference type="RefSeq" id="WP_185009311.1">
    <property type="nucleotide sequence ID" value="NZ_BAAAUI010000037.1"/>
</dbReference>
<proteinExistence type="inferred from homology"/>
<organism evidence="6 7">
    <name type="scientific">Crossiella cryophila</name>
    <dbReference type="NCBI Taxonomy" id="43355"/>
    <lineage>
        <taxon>Bacteria</taxon>
        <taxon>Bacillati</taxon>
        <taxon>Actinomycetota</taxon>
        <taxon>Actinomycetes</taxon>
        <taxon>Pseudonocardiales</taxon>
        <taxon>Pseudonocardiaceae</taxon>
        <taxon>Crossiella</taxon>
    </lineage>
</organism>
<dbReference type="PROSITE" id="PS50931">
    <property type="entry name" value="HTH_LYSR"/>
    <property type="match status" value="1"/>
</dbReference>
<dbReference type="InterPro" id="IPR005119">
    <property type="entry name" value="LysR_subst-bd"/>
</dbReference>
<dbReference type="InterPro" id="IPR000847">
    <property type="entry name" value="LysR_HTH_N"/>
</dbReference>
<evidence type="ECO:0000259" key="5">
    <source>
        <dbReference type="PROSITE" id="PS50931"/>
    </source>
</evidence>
<comment type="similarity">
    <text evidence="1">Belongs to the LysR transcriptional regulatory family.</text>
</comment>
<evidence type="ECO:0000256" key="4">
    <source>
        <dbReference type="ARBA" id="ARBA00023163"/>
    </source>
</evidence>
<comment type="caution">
    <text evidence="6">The sequence shown here is derived from an EMBL/GenBank/DDBJ whole genome shotgun (WGS) entry which is preliminary data.</text>
</comment>
<dbReference type="Gene3D" id="1.10.10.10">
    <property type="entry name" value="Winged helix-like DNA-binding domain superfamily/Winged helix DNA-binding domain"/>
    <property type="match status" value="1"/>
</dbReference>
<dbReference type="InterPro" id="IPR036390">
    <property type="entry name" value="WH_DNA-bd_sf"/>
</dbReference>
<reference evidence="6 7" key="1">
    <citation type="submission" date="2020-08" db="EMBL/GenBank/DDBJ databases">
        <title>Sequencing the genomes of 1000 actinobacteria strains.</title>
        <authorList>
            <person name="Klenk H.-P."/>
        </authorList>
    </citation>
    <scope>NUCLEOTIDE SEQUENCE [LARGE SCALE GENOMIC DNA]</scope>
    <source>
        <strain evidence="6 7">DSM 44230</strain>
    </source>
</reference>
<evidence type="ECO:0000256" key="2">
    <source>
        <dbReference type="ARBA" id="ARBA00023015"/>
    </source>
</evidence>
<dbReference type="Gene3D" id="3.40.190.10">
    <property type="entry name" value="Periplasmic binding protein-like II"/>
    <property type="match status" value="2"/>
</dbReference>
<dbReference type="GO" id="GO:0003677">
    <property type="term" value="F:DNA binding"/>
    <property type="evidence" value="ECO:0007669"/>
    <property type="project" value="UniProtKB-KW"/>
</dbReference>
<dbReference type="PANTHER" id="PTHR30346:SF29">
    <property type="entry name" value="LYSR SUBSTRATE-BINDING"/>
    <property type="match status" value="1"/>
</dbReference>
<dbReference type="Proteomes" id="UP000533598">
    <property type="component" value="Unassembled WGS sequence"/>
</dbReference>
<gene>
    <name evidence="6" type="ORF">HNR67_008318</name>
</gene>
<feature type="domain" description="HTH lysR-type" evidence="5">
    <location>
        <begin position="1"/>
        <end position="58"/>
    </location>
</feature>
<keyword evidence="3 6" id="KW-0238">DNA-binding</keyword>
<sequence>MDADRLRVLVEVAHAGSISAAAVRLSVTPSALSQQLSKLERSVGVRLLDRGPGGVRPTEAGEVLVRHGERVLGELRDAEDAVRALLGSTPERIALGTFATAGALLVPAVLAEFRQRHPTVRLALLDIEPPEGYGLIASRELDLLITHRYTGVTLPPLGGTRRHRLLSDPLRLVLPAGHHLAGSDPITLADLTGEEWISGSPGVPNRVCLQALAARARLELHVAFETRDYGVTLGLLGAGVGVSLVPASVLAAADTRRLVVRSLSGLAPVREVYVVHRHRPLPLTAEVVRLLTAAGAKMSRQVRGEEDGTP</sequence>
<evidence type="ECO:0000313" key="6">
    <source>
        <dbReference type="EMBL" id="MBB4682200.1"/>
    </source>
</evidence>
<dbReference type="AlphaFoldDB" id="A0A7W7CJB3"/>
<dbReference type="Pfam" id="PF03466">
    <property type="entry name" value="LysR_substrate"/>
    <property type="match status" value="1"/>
</dbReference>
<keyword evidence="7" id="KW-1185">Reference proteome</keyword>